<dbReference type="GO" id="GO:0003968">
    <property type="term" value="F:RNA-directed RNA polymerase activity"/>
    <property type="evidence" value="ECO:0007669"/>
    <property type="project" value="UniProtKB-KW"/>
</dbReference>
<dbReference type="GO" id="GO:0039694">
    <property type="term" value="P:viral RNA genome replication"/>
    <property type="evidence" value="ECO:0007669"/>
    <property type="project" value="InterPro"/>
</dbReference>
<proteinExistence type="predicted"/>
<keyword evidence="14" id="KW-0862">Zinc</keyword>
<dbReference type="InterPro" id="IPR001205">
    <property type="entry name" value="RNA-dir_pol_C"/>
</dbReference>
<feature type="domain" description="ExoN" evidence="28">
    <location>
        <begin position="4353"/>
        <end position="4616"/>
    </location>
</feature>
<dbReference type="GO" id="GO:0016020">
    <property type="term" value="C:membrane"/>
    <property type="evidence" value="ECO:0007669"/>
    <property type="project" value="UniProtKB-SubCell"/>
</dbReference>
<feature type="domain" description="Nidovirus-type SAM-dependent 2'-O-MTase" evidence="29">
    <location>
        <begin position="4834"/>
        <end position="5087"/>
    </location>
</feature>
<evidence type="ECO:0000256" key="19">
    <source>
        <dbReference type="ARBA" id="ARBA00023136"/>
    </source>
</evidence>
<dbReference type="SUPFAM" id="SSF56672">
    <property type="entry name" value="DNA/RNA polymerases"/>
    <property type="match status" value="1"/>
</dbReference>
<dbReference type="CDD" id="cd21402">
    <property type="entry name" value="ZBD_mv_SF1_Hel-like"/>
    <property type="match status" value="1"/>
</dbReference>
<evidence type="ECO:0000256" key="15">
    <source>
        <dbReference type="ARBA" id="ARBA00022839"/>
    </source>
</evidence>
<keyword evidence="12" id="KW-0347">Helicase</keyword>
<evidence type="ECO:0000256" key="13">
    <source>
        <dbReference type="ARBA" id="ARBA00022807"/>
    </source>
</evidence>
<evidence type="ECO:0000256" key="7">
    <source>
        <dbReference type="ARBA" id="ARBA00022692"/>
    </source>
</evidence>
<evidence type="ECO:0000256" key="14">
    <source>
        <dbReference type="ARBA" id="ARBA00022833"/>
    </source>
</evidence>
<dbReference type="KEGG" id="vg:15088793"/>
<accession>M4JYQ9</accession>
<dbReference type="PROSITE" id="PS51953">
    <property type="entry name" value="NIV_EXON"/>
    <property type="match status" value="1"/>
</dbReference>
<keyword evidence="13" id="KW-0788">Thiol protease</keyword>
<keyword evidence="6" id="KW-0808">Transferase</keyword>
<evidence type="ECO:0000313" key="30">
    <source>
        <dbReference type="EMBL" id="AGE00056.1"/>
    </source>
</evidence>
<feature type="domain" description="RdRp catalytic" evidence="27">
    <location>
        <begin position="3235"/>
        <end position="3410"/>
    </location>
</feature>
<evidence type="ECO:0000256" key="26">
    <source>
        <dbReference type="SAM" id="Phobius"/>
    </source>
</evidence>
<dbReference type="GO" id="GO:0000175">
    <property type="term" value="F:3'-5'-RNA exonuclease activity"/>
    <property type="evidence" value="ECO:0007669"/>
    <property type="project" value="InterPro"/>
</dbReference>
<evidence type="ECO:0000256" key="21">
    <source>
        <dbReference type="ARBA" id="ARBA00047984"/>
    </source>
</evidence>
<feature type="active site" evidence="23">
    <location>
        <position position="4364"/>
    </location>
</feature>
<evidence type="ECO:0000256" key="16">
    <source>
        <dbReference type="ARBA" id="ARBA00022840"/>
    </source>
</evidence>
<keyword evidence="18 26" id="KW-1133">Transmembrane helix</keyword>
<dbReference type="PROSITE" id="PS51955">
    <property type="entry name" value="NIV_2_O_MTASE"/>
    <property type="match status" value="1"/>
</dbReference>
<evidence type="ECO:0000259" key="29">
    <source>
        <dbReference type="PROSITE" id="PS51955"/>
    </source>
</evidence>
<feature type="transmembrane region" description="Helical" evidence="26">
    <location>
        <begin position="1758"/>
        <end position="1778"/>
    </location>
</feature>
<dbReference type="Proteomes" id="UP000201736">
    <property type="component" value="Segment"/>
</dbReference>
<dbReference type="InterPro" id="IPR041679">
    <property type="entry name" value="DNA2/NAM7-like_C"/>
</dbReference>
<dbReference type="Pfam" id="PF17222">
    <property type="entry name" value="Peptidase_C107"/>
    <property type="match status" value="1"/>
</dbReference>
<dbReference type="Gene3D" id="3.40.50.300">
    <property type="entry name" value="P-loop containing nucleotide triphosphate hydrolases"/>
    <property type="match status" value="2"/>
</dbReference>
<dbReference type="RefSeq" id="YP_007697629.1">
    <property type="nucleotide sequence ID" value="NC_020899.1"/>
</dbReference>
<evidence type="ECO:0000256" key="5">
    <source>
        <dbReference type="ARBA" id="ARBA00022670"/>
    </source>
</evidence>
<feature type="active site" evidence="23">
    <location>
        <position position="4599"/>
    </location>
</feature>
<evidence type="ECO:0000256" key="17">
    <source>
        <dbReference type="ARBA" id="ARBA00022953"/>
    </source>
</evidence>
<feature type="transmembrane region" description="Helical" evidence="26">
    <location>
        <begin position="1201"/>
        <end position="1223"/>
    </location>
</feature>
<feature type="active site" evidence="23">
    <location>
        <position position="4604"/>
    </location>
</feature>
<feature type="transmembrane region" description="Helical" evidence="26">
    <location>
        <begin position="1133"/>
        <end position="1154"/>
    </location>
</feature>
<dbReference type="GO" id="GO:0004197">
    <property type="term" value="F:cysteine-type endopeptidase activity"/>
    <property type="evidence" value="ECO:0007669"/>
    <property type="project" value="InterPro"/>
</dbReference>
<dbReference type="GO" id="GO:0003724">
    <property type="term" value="F:RNA helicase activity"/>
    <property type="evidence" value="ECO:0007669"/>
    <property type="project" value="UniProtKB-EC"/>
</dbReference>
<evidence type="ECO:0000256" key="3">
    <source>
        <dbReference type="ARBA" id="ARBA00022484"/>
    </source>
</evidence>
<evidence type="ECO:0000259" key="28">
    <source>
        <dbReference type="PROSITE" id="PS51953"/>
    </source>
</evidence>
<evidence type="ECO:0000259" key="27">
    <source>
        <dbReference type="PROSITE" id="PS50507"/>
    </source>
</evidence>
<dbReference type="InterPro" id="IPR046438">
    <property type="entry name" value="NIV_2_O_MTASE"/>
</dbReference>
<keyword evidence="24" id="KW-0175">Coiled coil</keyword>
<dbReference type="InterPro" id="IPR047187">
    <property type="entry name" value="SF1_C_Upf1"/>
</dbReference>
<keyword evidence="31" id="KW-1185">Reference proteome</keyword>
<keyword evidence="3" id="KW-0696">RNA-directed RNA polymerase</keyword>
<evidence type="ECO:0000256" key="10">
    <source>
        <dbReference type="ARBA" id="ARBA00022741"/>
    </source>
</evidence>
<dbReference type="InterPro" id="IPR007094">
    <property type="entry name" value="RNA-dir_pol_PSvirus"/>
</dbReference>
<dbReference type="InterPro" id="IPR027417">
    <property type="entry name" value="P-loop_NTPase"/>
</dbReference>
<evidence type="ECO:0000256" key="23">
    <source>
        <dbReference type="PROSITE-ProRule" id="PRU01298"/>
    </source>
</evidence>
<feature type="region of interest" description="Disordered" evidence="25">
    <location>
        <begin position="3093"/>
        <end position="3116"/>
    </location>
</feature>
<dbReference type="Gene3D" id="3.40.50.12190">
    <property type="match status" value="1"/>
</dbReference>
<comment type="catalytic activity">
    <reaction evidence="21">
        <text>ATP + H2O = ADP + phosphate + H(+)</text>
        <dbReference type="Rhea" id="RHEA:13065"/>
        <dbReference type="ChEBI" id="CHEBI:15377"/>
        <dbReference type="ChEBI" id="CHEBI:15378"/>
        <dbReference type="ChEBI" id="CHEBI:30616"/>
        <dbReference type="ChEBI" id="CHEBI:43474"/>
        <dbReference type="ChEBI" id="CHEBI:456216"/>
        <dbReference type="EC" id="3.6.4.13"/>
    </reaction>
</comment>
<dbReference type="Pfam" id="PF00680">
    <property type="entry name" value="RdRP_1"/>
    <property type="match status" value="1"/>
</dbReference>
<evidence type="ECO:0000313" key="31">
    <source>
        <dbReference type="Proteomes" id="UP000201736"/>
    </source>
</evidence>
<dbReference type="GO" id="GO:0003678">
    <property type="term" value="F:DNA helicase activity"/>
    <property type="evidence" value="ECO:0007669"/>
    <property type="project" value="UniProtKB-EC"/>
</dbReference>
<dbReference type="Pfam" id="PF13604">
    <property type="entry name" value="AAA_30"/>
    <property type="match status" value="1"/>
</dbReference>
<dbReference type="InterPro" id="IPR033777">
    <property type="entry name" value="Peptidase_C107"/>
</dbReference>
<evidence type="ECO:0000256" key="12">
    <source>
        <dbReference type="ARBA" id="ARBA00022806"/>
    </source>
</evidence>
<dbReference type="GeneID" id="15088793"/>
<keyword evidence="10" id="KW-0547">Nucleotide-binding</keyword>
<evidence type="ECO:0000256" key="22">
    <source>
        <dbReference type="ARBA" id="ARBA00047995"/>
    </source>
</evidence>
<name>M4JYQ9_9NIDO</name>
<keyword evidence="16" id="KW-0067">ATP-binding</keyword>
<evidence type="ECO:0000256" key="18">
    <source>
        <dbReference type="ARBA" id="ARBA00022989"/>
    </source>
</evidence>
<keyword evidence="9 23" id="KW-0540">Nuclease</keyword>
<feature type="active site" evidence="23">
    <location>
        <position position="4481"/>
    </location>
</feature>
<dbReference type="EMBL" id="JQ957872">
    <property type="protein sequence ID" value="AGE00056.1"/>
    <property type="molecule type" value="Genomic_RNA"/>
</dbReference>
<evidence type="ECO:0000256" key="8">
    <source>
        <dbReference type="ARBA" id="ARBA00022695"/>
    </source>
</evidence>
<feature type="coiled-coil region" evidence="24">
    <location>
        <begin position="2070"/>
        <end position="2104"/>
    </location>
</feature>
<dbReference type="PANTHER" id="PTHR10887:SF495">
    <property type="entry name" value="HELICASE SENATAXIN ISOFORM X1-RELATED"/>
    <property type="match status" value="1"/>
</dbReference>
<dbReference type="SUPFAM" id="SSF52540">
    <property type="entry name" value="P-loop containing nucleoside triphosphate hydrolases"/>
    <property type="match status" value="1"/>
</dbReference>
<dbReference type="PANTHER" id="PTHR10887">
    <property type="entry name" value="DNA2/NAM7 HELICASE FAMILY"/>
    <property type="match status" value="1"/>
</dbReference>
<keyword evidence="15 23" id="KW-0269">Exonuclease</keyword>
<reference evidence="30 31" key="1">
    <citation type="journal article" date="2013" name="J. Virol.">
        <title>Identification and characterization of genetically divergent members of the newly established family mesoniviridae.</title>
        <authorList>
            <person name="Zirkel F."/>
            <person name="Roth H."/>
            <person name="Kurth A."/>
            <person name="Drosten C."/>
            <person name="Ziebuhr J."/>
            <person name="Junglen S."/>
        </authorList>
    </citation>
    <scope>NUCLEOTIDE SEQUENCE [LARGE SCALE GENOMIC DNA]</scope>
    <source>
        <strain evidence="30 31">A4/CI/2004</strain>
    </source>
</reference>
<dbReference type="Pfam" id="PF13087">
    <property type="entry name" value="AAA_12"/>
    <property type="match status" value="1"/>
</dbReference>
<dbReference type="GO" id="GO:0004483">
    <property type="term" value="F:methyltransferase cap1 activity"/>
    <property type="evidence" value="ECO:0007669"/>
    <property type="project" value="InterPro"/>
</dbReference>
<dbReference type="InterPro" id="IPR043502">
    <property type="entry name" value="DNA/RNA_pol_sf"/>
</dbReference>
<organism evidence="30 31">
    <name type="scientific">Hana virus</name>
    <dbReference type="NCBI Taxonomy" id="1286140"/>
    <lineage>
        <taxon>Viruses</taxon>
        <taxon>Riboviria</taxon>
        <taxon>Orthornavirae</taxon>
        <taxon>Pisuviricota</taxon>
        <taxon>Pisoniviricetes</taxon>
        <taxon>Nidovirales</taxon>
        <taxon>Mesnidovirineae</taxon>
        <taxon>Mesoniviridae</taxon>
        <taxon>Hexponivirinae</taxon>
        <taxon>Alphamesonivirus</taxon>
        <taxon>Hanalivirus</taxon>
        <taxon>Alphamesonivirus hanaense</taxon>
    </lineage>
</organism>
<dbReference type="PROSITE" id="PS50507">
    <property type="entry name" value="RDRP_SSRNA_POS"/>
    <property type="match status" value="1"/>
</dbReference>
<comment type="catalytic activity">
    <reaction evidence="22">
        <text>ATP + H2O = ADP + phosphate + H(+)</text>
        <dbReference type="Rhea" id="RHEA:13065"/>
        <dbReference type="ChEBI" id="CHEBI:15377"/>
        <dbReference type="ChEBI" id="CHEBI:15378"/>
        <dbReference type="ChEBI" id="CHEBI:30616"/>
        <dbReference type="ChEBI" id="CHEBI:43474"/>
        <dbReference type="ChEBI" id="CHEBI:456216"/>
        <dbReference type="EC" id="3.6.4.12"/>
    </reaction>
</comment>
<dbReference type="GO" id="GO:0006351">
    <property type="term" value="P:DNA-templated transcription"/>
    <property type="evidence" value="ECO:0007669"/>
    <property type="project" value="InterPro"/>
</dbReference>
<evidence type="ECO:0000256" key="24">
    <source>
        <dbReference type="SAM" id="Coils"/>
    </source>
</evidence>
<dbReference type="GO" id="GO:0005524">
    <property type="term" value="F:ATP binding"/>
    <property type="evidence" value="ECO:0007669"/>
    <property type="project" value="UniProtKB-KW"/>
</dbReference>
<dbReference type="InterPro" id="IPR038599">
    <property type="entry name" value="LAP1C-like_C_sf"/>
</dbReference>
<keyword evidence="11" id="KW-0378">Hydrolase</keyword>
<evidence type="ECO:0000256" key="9">
    <source>
        <dbReference type="ARBA" id="ARBA00022722"/>
    </source>
</evidence>
<feature type="transmembrane region" description="Helical" evidence="26">
    <location>
        <begin position="1166"/>
        <end position="1189"/>
    </location>
</feature>
<keyword evidence="5" id="KW-0645">Protease</keyword>
<feature type="transmembrane region" description="Helical" evidence="26">
    <location>
        <begin position="1260"/>
        <end position="1277"/>
    </location>
</feature>
<keyword evidence="19 26" id="KW-0472">Membrane</keyword>
<dbReference type="GO" id="GO:0006508">
    <property type="term" value="P:proteolysis"/>
    <property type="evidence" value="ECO:0007669"/>
    <property type="project" value="UniProtKB-KW"/>
</dbReference>
<evidence type="ECO:0000256" key="20">
    <source>
        <dbReference type="ARBA" id="ARBA00029611"/>
    </source>
</evidence>
<comment type="subcellular location">
    <subcellularLocation>
        <location evidence="1">Membrane</location>
    </subcellularLocation>
</comment>
<keyword evidence="7 26" id="KW-0812">Transmembrane</keyword>
<dbReference type="InterPro" id="IPR046436">
    <property type="entry name" value="NIV_EXON"/>
</dbReference>
<evidence type="ECO:0000256" key="6">
    <source>
        <dbReference type="ARBA" id="ARBA00022679"/>
    </source>
</evidence>
<dbReference type="GO" id="GO:0003723">
    <property type="term" value="F:RNA binding"/>
    <property type="evidence" value="ECO:0007669"/>
    <property type="project" value="InterPro"/>
</dbReference>
<protein>
    <recommendedName>
        <fullName evidence="2">Replicase polyprotein 1ab</fullName>
    </recommendedName>
    <alternativeName>
        <fullName evidence="20">ORF1ab polyprotein</fullName>
    </alternativeName>
</protein>
<dbReference type="InterPro" id="IPR045055">
    <property type="entry name" value="DNA2/NAM7-like"/>
</dbReference>
<keyword evidence="8" id="KW-0548">Nucleotidyltransferase</keyword>
<evidence type="ECO:0000256" key="1">
    <source>
        <dbReference type="ARBA" id="ARBA00004370"/>
    </source>
</evidence>
<sequence length="5087" mass="587800">MTYHDYALKDNVVLERDQQLAAENYVINVLSCLFAILTGLLVLPYGLKIVKNPFAGPVSDNFLKRFLQRIIFVFTRQYIYYQVPVFARDESRLNIFLHNDFARLDRNNLNGYCTKCNLYGHTNTEKHNPTIDALVLAKTCKILRYNDKVTKPLAYTVHNIRAYEKNTKTFTDIFGNTTTNIPTKYALAPKKALCNLNSIESNLGPIYVNNTIAYPHLGLIAYNDKQHLQELLANLAVVLDTFMVYTQYELDDTTINVRKSAIRLSFENDFDLTNALTNEMKDPRTPWLLKAKKTSNKSLELEDDTEAEEPQPKRKGKKLKPQTKLLQHTLAKQNKTARNQTPLGFGPTFMTMLCLTCILTSTQAKICTEYDTISQSDVYCNTVQNLTISKYHAYANYEHLNRQCFSTDGVEFKDLIRLSVSNVLNLNNIIKPTLKDDYILKAFSNALPLNTYVLSDYNTFQDLQILMQFYNLNSSTVVYTENYSASENYVGKVVQLLAQGTGGICAAPTCILFTGLATTVTDVEIKVTERLTKRIKHQEHGKPLFVDPSCKTTCTCMDKPKVEPITIEPVKYAPHADFYTQLRYFQNYELRIYDDFEMGVLRYNNYTLNTFIYSNETCILPHGHHCIYNLENFETTRVYNHLGNHLECGVHQEFCESLQQEFMYNEPTLVISEIPIAEEPIMYHKICDNHYTALKSKYPLIAENFWRMYNVSMKHALSETSTEPLATIVIVHDTETIVKTVIADLIHVVEECYDKTALKLTYLDFNNVEDYDQILVKITPLLQQHKILVIEDIDLIKASSARALFSIFDTYEPLVKGAFIIATLNHKRYNETLAFNDYNPTTPASYVDDILHKNWQELPNHTRLPLITRVGDNVHTIFGKQLVTPPEKLIPEMPKMPALNNTSTVINTLTHYSAHILQSVGNDSTLAYNYINNSVYNITESVNDIIYNFTDYVKMAYNTTKYHIFTRYNNMLMAIYDIQQNYYNQYPLRQDFYYKSSRAFDLGQVCDFLHHSDTIIMYQDCVKQNLDEVYVIKLRYGQNANAYHMYPLKQPYTKQTIYELSDAIGFVYKDRKYNYFRPLFTNPGEYVLTIREDYLEYCKSDTSPTPAFAPDANLQCYAYITGVQVIDNFIAEFGIFLMLYTAALIIILAIAVTIRDSTMVMILKQVIIFAYAFGPWLLTPNVFGSYIFVKIYNLIPYTSNTSYGCLLMVGTLAITTIDLFAYLTQRYRAEFTKHVLQLVTLVFELVAVSKYILLPYILTSYGFVLLTIVSYVAYLYTRSQRPNYLKSSVSNAVAHADWVAYRNSTREKTDEAAKSNLSKIINTNVADIKKEQLLECLYLAACHQATVAASTYNPKHYLHIPNYNTKIMFARDNELMNYSVLTTDLKNKSAASNPSIAHNVLELPVTINPLIKYTTRTSVSSLRGAVVNGYIYIQRHLFGNKKQVFEACYNNGKGLLNCKNLDRSKYDIDSAELIGTLIRIPLVDKSSVPNINIHPAPLTYNGPVTLYLSRYDTELNKDVLCVHTGFISEGHHDIKTVFGDCGGMLFDPKGRLLGLHCAGSDDVVFMDIKTGKSNIWTSYKLQHPSEIMITLNNEINLPNPENYDFETSSVVYQHPLRNISATLETLQYLTNKTNAKIAYDSRLLSDFNITAEQYAQHGYYVDYNNFVNNFNHYTTTTIGTKSFETCIKYGLLNNKKVEYHNQASNPFNPSEPSSSNGFDNVMDLLYVFVYMFTHTHPAFYIAAVCVFCLFFIKMNRHLKLIISSIIFAIPHIYVNYYYGLFYMPLKWRKHITALATRYNPYTAVATRYNKNLNIAKDMAKELGTPKNLCTHLATLLKCIKPYPAFSELSQVVNNVDDLMANWANTYNAEELLKQYIDEIYKLYPILFVVFEKIENYEDQIKAILAYISDTGEFDLNGFTIHFDEKEHTINTTDTNVEDIHEKLMAEKASIIALKNMNQEFDIETINNANIGELVRYLIISSNPETLDRDLLSRTAELLARHIHHLRENAEHNDNLITLLAEIYKHKDFLTASHLTSNLRDRNYIMNNLIRVIALFNKQINFQVTQKQYEARRIEEERRKESKQIMEQNNRIRKMQRQNQNIASAIVHMVHACFANRFMLQNESQKIMKALLGTTLELDPTDAEMQHYAAYRNGQVLTNHVIITNFTTLTTILWTGNGYQIVPSMCGQEEFTCTATHKHGYFNCTMEIKDAWYKHAEECAKCKVYYRANRHPRCGAVYDSTVKRYPTLSNFIARYRSCPSCMPCTQCLSHREPGCESASYHIADTAHYQNQAYLTPINIKPDNLEYTFTDIASGDVNAIYNGRIWLMRRTTAITPPPARYRNITNLKLKQTDPEGYYYISEVCPTDLAILNAMINQIQLKLLDRVNLNNETHVEEYNNTIKFNTPLTDTTLDELRTKHKHLLVLKLRQDSEYHFVDVLNFVRMNNLPIFIVHVTHEEINVNHATLYINYLQAWRNEIDDIKTTYDILENVIKNPLDFSKWARTLSRNSNVARYHQLCTNTNVGTRYTIDISCNKTSTSYIDSKNNIVNVKIKNNIVKEYNIYEMLINQYSDLFLIEHKMVTSTIPHLLRYNMTALSFADLFGLIKDENWHPIYDTLPQVTYHNIDNDLLLKIKQHTPSPQHTCCMLCRRFLAEFGLLLHKLNYKVFETTRKMLTHYDFVLTADNIDLNGILDFEDYVPKKYIDINIDVTSQLRIMQPYYHMLYSFYEHTGMYFISQPIYTSIVDPNLDLIQQFESAIEVTRNLPLDGTFDEKPLYRPTIQHFTQYLKLNLYAMEPEPLWNCYDTMDSPLIEINGIDTTVTNIIIKPTRPIPDYIELNYDTVKLLDGDVYCKVNHSEITKLQDILYCLPASALIHELYIEDHPYELESHNHMLRTSLNIWLHNLYDANVNLSHFDSINYDKTHKASFPIVGTVPAIPLRDCVHCQDDIPEDLKDVYDFGSCVHAKAQLSDYKLPRKIHPLIEFDTALLHIGEFQPNNDYAYTMKTKPDHLIDWELKEYLDSTGLTALIPPLNVNPAVHDPETTFSSPYYIKTPSEESIRQDLELFNQNTAGSVSPTVFLMAIELLHQLLTEEVSASDGKPNCPMVPSEVPVRNKHKSAGTPYRKFGDSEFMRELLGDYRDAIVHHKRHSADQHLTLTINKVATSTKHRDRTILAISINKSEAGRSLYRWNLDKIKYTASLGGPILIGFTAQYGGWDKFYKQLYKNSPADQPGVAERAVLGGKDYPKWDRRISNMLQLTTTTILYSLIDPNTQKKLNNANPAQTWHEYMAETTQVLFDYLVFGNELYQKPGGVTSGNSRTADGNSLLHLLIDFYAIITQLIQSKPHNVHLHSKLRNRLCKTVFTKIPADYINTSCVTLRKTDTLRTIRLKIAKNLVLSDDGLLVLDPEIIDYTDYMSISHLISHYMMAQNKHKYHIDAISSYAREFLSQGPHKFGDMVFPIPEFGRMYSAMLLSDNKNILDPKINITRLLALFSYLYIYYFKYEDEPTHPIVKFLDALRTYIDNKLDITDEIFLDCIKIPDLQDIEFDLKNCDLYENLDHLWGLDQSSAYMDYLCKYRHRYRNLSIFKRQLIQQHEQAQLHNETKLLNKGKLISYNCYVCGDNAYLTCATCERAFCNNTDTNHGSHIEQHLQYSGHTCLYLNCKTVKCQHCYTSDINLLYTTGREHFCEIHKPKNAVRILNSNDNEKLPPRLYLCVTDNRRITFYEQCYINYTKSHPDYAISKQQFMGLIQQYLHQDYTLPTNQLANRIRVSLQLSSYGVVRPYHQLIMQLTKLESKVLDSSVVDIPVTLINSQEIGTYYIEIPREHKLDLHSTYSYLLGTREVSFTPNYYRLSSTNTHIWQTDTQIPNSCTFIRQRRLNTLSAILRNTTQHVPEFTRALLEWNQQLPSETKPLPEFKPSLKIPAQPNVTDNINILLKELNTKRFKIMFGGPGTGKSHTLATLINHLHDKGFRVLVYTPSHQSANALLYKIANMMKRRGIQNPGLVRIITDGMKDELKPHPYITYRTHMIDTDRICVTTIQSFSAVQHVVVDVVILDEFSLTSDNYLLSGLAHLRLSTRVLFSGDPRQLSGVDVIRKLLHSRFHTLINYYTETYPLEVLVLTYHFRCHPMIFQYFKDLYYADKHMECATSIADRIIRPLNPINTVQVGEPTFRNQGVILNQDEADKVLEILVLVNQTLALHSTYEYQPTIAIICSYKSQLQNFISLQQQKILSDNVTLSTIDSAQGDEFDIVILCLSQINNFTLNPNRFNVAISRAKSVLFITVPPIDKNPSFLYKDVYTTLNKHNLTYFKIYNTSGKAILSLDSPTTLKNQAEMSFINIRQLNSHTMERKFPINIVMPDYICFDAEFLNPRDNVQEHVMLSYGFSSKYGKRRIAGTPVRYIKDKFNKIVPIKYPYKDKHKPLTSTYVCEWMKKQKPEQYQYLLNSITQGISNDTIVDLKPLLNFCVDNVHVKPVIVTWSGVSDHCFLKAYTLYPDISTVCNITTRCTSQPIYASPQGRHTYYLCQYHAHQLKDHINITHFVNLEIIDLKVEYNQFTSERILRVYHNNYLKLTLDLDNVASNSLTDCHKRYCRTVHASITPHDPLDDAIMTQCIYQSFVLSHLENLAYDPQANLKAFTSMDYRLKNFNPEMCKLRRELQKTWYQQYIATNKTHCNMGCGKEPLKHALHNIDILQGKTNPQNNMNTHTCDAEEHIYFDSHWYKDGGFSKPSYIFSDINKEHYYNLGTTGLVLYLNSKYAKYIHEYRKVSGNDVFKSLYNPFCDLGREPHQAAIEPSCSIPDCIITSNIDEKFQTLVCNIHKDQMEIISKISQATKYGYQFVYTGKTLLNNHSTLSKAPPTWNHLTLELPGCNRKHVSHTTTKASGILYILQDSMLYTNRKTLNPNLPVIIPGAASQFGDTVLTNEISKNLKRTKFINVDPRLKLDNHNTHYRKPLKEMLDIGYTTELIISDIHDNNNNTWIHELIEYTLKYLIETGTLIMKITSRAATEDTLEYLEHLSKNFTYVRVCNLNAVTPSSVLWIVFADKRKPPVLGWTSHELRNELRKHWYSMARNIIQPLTRARPCIFRYSPK</sequence>
<feature type="transmembrane region" description="Helical" evidence="26">
    <location>
        <begin position="25"/>
        <end position="47"/>
    </location>
</feature>
<evidence type="ECO:0000256" key="2">
    <source>
        <dbReference type="ARBA" id="ARBA00022087"/>
    </source>
</evidence>
<feature type="transmembrane region" description="Helical" evidence="26">
    <location>
        <begin position="1724"/>
        <end position="1752"/>
    </location>
</feature>
<evidence type="ECO:0000256" key="4">
    <source>
        <dbReference type="ARBA" id="ARBA00022603"/>
    </source>
</evidence>
<keyword evidence="17" id="KW-0693">Viral RNA replication</keyword>
<feature type="active site" evidence="23">
    <location>
        <position position="4362"/>
    </location>
</feature>
<dbReference type="GO" id="GO:0032259">
    <property type="term" value="P:methylation"/>
    <property type="evidence" value="ECO:0007669"/>
    <property type="project" value="UniProtKB-KW"/>
</dbReference>
<keyword evidence="4" id="KW-0489">Methyltransferase</keyword>
<dbReference type="CDD" id="cd18808">
    <property type="entry name" value="SF1_C_Upf1"/>
    <property type="match status" value="1"/>
</dbReference>
<feature type="region of interest" description="Disordered" evidence="25">
    <location>
        <begin position="298"/>
        <end position="322"/>
    </location>
</feature>
<evidence type="ECO:0000256" key="25">
    <source>
        <dbReference type="SAM" id="MobiDB-lite"/>
    </source>
</evidence>
<evidence type="ECO:0000256" key="11">
    <source>
        <dbReference type="ARBA" id="ARBA00022801"/>
    </source>
</evidence>